<accession>A0ABU7CIR2</accession>
<comment type="caution">
    <text evidence="2">The sequence shown here is derived from an EMBL/GenBank/DDBJ whole genome shotgun (WGS) entry which is preliminary data.</text>
</comment>
<evidence type="ECO:0000256" key="1">
    <source>
        <dbReference type="SAM" id="MobiDB-lite"/>
    </source>
</evidence>
<gene>
    <name evidence="2" type="ORF">ATANTOWER_027824</name>
</gene>
<reference evidence="2 3" key="1">
    <citation type="submission" date="2021-07" db="EMBL/GenBank/DDBJ databases">
        <authorList>
            <person name="Palmer J.M."/>
        </authorList>
    </citation>
    <scope>NUCLEOTIDE SEQUENCE [LARGE SCALE GENOMIC DNA]</scope>
    <source>
        <strain evidence="2 3">AT_MEX2019</strain>
        <tissue evidence="2">Muscle</tissue>
    </source>
</reference>
<organism evidence="2 3">
    <name type="scientific">Ataeniobius toweri</name>
    <dbReference type="NCBI Taxonomy" id="208326"/>
    <lineage>
        <taxon>Eukaryota</taxon>
        <taxon>Metazoa</taxon>
        <taxon>Chordata</taxon>
        <taxon>Craniata</taxon>
        <taxon>Vertebrata</taxon>
        <taxon>Euteleostomi</taxon>
        <taxon>Actinopterygii</taxon>
        <taxon>Neopterygii</taxon>
        <taxon>Teleostei</taxon>
        <taxon>Neoteleostei</taxon>
        <taxon>Acanthomorphata</taxon>
        <taxon>Ovalentaria</taxon>
        <taxon>Atherinomorphae</taxon>
        <taxon>Cyprinodontiformes</taxon>
        <taxon>Goodeidae</taxon>
        <taxon>Ataeniobius</taxon>
    </lineage>
</organism>
<evidence type="ECO:0000313" key="3">
    <source>
        <dbReference type="Proteomes" id="UP001345963"/>
    </source>
</evidence>
<evidence type="ECO:0000313" key="2">
    <source>
        <dbReference type="EMBL" id="MED6262857.1"/>
    </source>
</evidence>
<dbReference type="Proteomes" id="UP001345963">
    <property type="component" value="Unassembled WGS sequence"/>
</dbReference>
<feature type="compositionally biased region" description="Pro residues" evidence="1">
    <location>
        <begin position="56"/>
        <end position="72"/>
    </location>
</feature>
<sequence>MVPRPASGGLFLCAPRSKSPTGEPTTRCFAIICTIGSTSAGYLQASTYVPSSTKPVHPPPLLWNSPRNPPSTEPTKGLSITAGLTSLVPCCSLQPDSLSSWRFTNSNLDPSADRR</sequence>
<name>A0ABU7CIR2_9TELE</name>
<dbReference type="EMBL" id="JAHUTI010095378">
    <property type="protein sequence ID" value="MED6262857.1"/>
    <property type="molecule type" value="Genomic_DNA"/>
</dbReference>
<protein>
    <submittedName>
        <fullName evidence="2">Uncharacterized protein</fullName>
    </submittedName>
</protein>
<keyword evidence="3" id="KW-1185">Reference proteome</keyword>
<proteinExistence type="predicted"/>
<feature type="region of interest" description="Disordered" evidence="1">
    <location>
        <begin position="54"/>
        <end position="77"/>
    </location>
</feature>